<evidence type="ECO:0000313" key="3">
    <source>
        <dbReference type="EMBL" id="ACU05205.1"/>
    </source>
</evidence>
<keyword evidence="1" id="KW-0732">Signal</keyword>
<dbReference type="PANTHER" id="PTHR12147">
    <property type="entry name" value="METALLOPEPTIDASE M28 FAMILY MEMBER"/>
    <property type="match status" value="1"/>
</dbReference>
<organism evidence="3 4">
    <name type="scientific">Pedobacter heparinus (strain ATCC 13125 / DSM 2366 / CIP 104194 / JCM 7457 / NBRC 12017 / NCIMB 9290 / NRRL B-14731 / HIM 762-3)</name>
    <dbReference type="NCBI Taxonomy" id="485917"/>
    <lineage>
        <taxon>Bacteria</taxon>
        <taxon>Pseudomonadati</taxon>
        <taxon>Bacteroidota</taxon>
        <taxon>Sphingobacteriia</taxon>
        <taxon>Sphingobacteriales</taxon>
        <taxon>Sphingobacteriaceae</taxon>
        <taxon>Pedobacter</taxon>
    </lineage>
</organism>
<accession>C6Y2J5</accession>
<dbReference type="Proteomes" id="UP000000852">
    <property type="component" value="Chromosome"/>
</dbReference>
<dbReference type="STRING" id="485917.Phep_3007"/>
<feature type="signal peptide" evidence="1">
    <location>
        <begin position="1"/>
        <end position="28"/>
    </location>
</feature>
<dbReference type="InterPro" id="IPR045175">
    <property type="entry name" value="M28_fam"/>
</dbReference>
<dbReference type="GO" id="GO:0008235">
    <property type="term" value="F:metalloexopeptidase activity"/>
    <property type="evidence" value="ECO:0007669"/>
    <property type="project" value="InterPro"/>
</dbReference>
<keyword evidence="4" id="KW-1185">Reference proteome</keyword>
<gene>
    <name evidence="3" type="ordered locus">Phep_3007</name>
</gene>
<dbReference type="SUPFAM" id="SSF53187">
    <property type="entry name" value="Zn-dependent exopeptidases"/>
    <property type="match status" value="1"/>
</dbReference>
<protein>
    <submittedName>
        <fullName evidence="3">Peptidase M28</fullName>
    </submittedName>
</protein>
<dbReference type="InterPro" id="IPR007484">
    <property type="entry name" value="Peptidase_M28"/>
</dbReference>
<sequence>MYKPIYMNTYLLLSLALLLSCSSVKNTAGNESDKQLLSDVEILSSDAYEGRKTDTKGAEMARNYLNNRFKAIGLKTFPQLQGYEQGFSFKTSKGEVNGKNMIGFIEGKNDKVIVISAHYDHIGIIRNEIYNGADDNASGVAALLKFAAYYKQHQPNHTLIFAAFDAEEMGLQGARAFVANPPVGLDKVIMNINMDMISHNDKAELYACGTFKYPALKNYFYITNPNLKVLFGHDDPKLGKDDWTNQSDHSIFNDRNIPFIYFGVEDHKDYHKATDEYQNINKRFFIDASNAILEIITNIDKERDIQQLFHEKQRMKKQ</sequence>
<dbReference type="eggNOG" id="COG2234">
    <property type="taxonomic scope" value="Bacteria"/>
</dbReference>
<evidence type="ECO:0000259" key="2">
    <source>
        <dbReference type="Pfam" id="PF04389"/>
    </source>
</evidence>
<dbReference type="AlphaFoldDB" id="C6Y2J5"/>
<proteinExistence type="predicted"/>
<dbReference type="PROSITE" id="PS51257">
    <property type="entry name" value="PROKAR_LIPOPROTEIN"/>
    <property type="match status" value="1"/>
</dbReference>
<feature type="chain" id="PRO_5002973593" evidence="1">
    <location>
        <begin position="29"/>
        <end position="318"/>
    </location>
</feature>
<evidence type="ECO:0000313" key="4">
    <source>
        <dbReference type="Proteomes" id="UP000000852"/>
    </source>
</evidence>
<dbReference type="Gene3D" id="3.40.630.10">
    <property type="entry name" value="Zn peptidases"/>
    <property type="match status" value="1"/>
</dbReference>
<dbReference type="PANTHER" id="PTHR12147:SF26">
    <property type="entry name" value="PEPTIDASE M28 DOMAIN-CONTAINING PROTEIN"/>
    <property type="match status" value="1"/>
</dbReference>
<dbReference type="EMBL" id="CP001681">
    <property type="protein sequence ID" value="ACU05205.1"/>
    <property type="molecule type" value="Genomic_DNA"/>
</dbReference>
<dbReference type="HOGENOM" id="CLU_019932_0_1_10"/>
<dbReference type="KEGG" id="phe:Phep_3007"/>
<name>C6Y2J5_PEDHD</name>
<dbReference type="Pfam" id="PF04389">
    <property type="entry name" value="Peptidase_M28"/>
    <property type="match status" value="1"/>
</dbReference>
<dbReference type="GO" id="GO:0006508">
    <property type="term" value="P:proteolysis"/>
    <property type="evidence" value="ECO:0007669"/>
    <property type="project" value="InterPro"/>
</dbReference>
<feature type="domain" description="Peptidase M28" evidence="2">
    <location>
        <begin position="100"/>
        <end position="294"/>
    </location>
</feature>
<reference evidence="3 4" key="1">
    <citation type="journal article" date="2009" name="Stand. Genomic Sci.">
        <title>Complete genome sequence of Pedobacter heparinus type strain (HIM 762-3).</title>
        <authorList>
            <person name="Han C."/>
            <person name="Spring S."/>
            <person name="Lapidus A."/>
            <person name="Del Rio T.G."/>
            <person name="Tice H."/>
            <person name="Copeland A."/>
            <person name="Cheng J.F."/>
            <person name="Lucas S."/>
            <person name="Chen F."/>
            <person name="Nolan M."/>
            <person name="Bruce D."/>
            <person name="Goodwin L."/>
            <person name="Pitluck S."/>
            <person name="Ivanova N."/>
            <person name="Mavromatis K."/>
            <person name="Mikhailova N."/>
            <person name="Pati A."/>
            <person name="Chen A."/>
            <person name="Palaniappan K."/>
            <person name="Land M."/>
            <person name="Hauser L."/>
            <person name="Chang Y.J."/>
            <person name="Jeffries C.C."/>
            <person name="Saunders E."/>
            <person name="Chertkov O."/>
            <person name="Brettin T."/>
            <person name="Goker M."/>
            <person name="Rohde M."/>
            <person name="Bristow J."/>
            <person name="Eisen J.A."/>
            <person name="Markowitz V."/>
            <person name="Hugenholtz P."/>
            <person name="Kyrpides N.C."/>
            <person name="Klenk H.P."/>
            <person name="Detter J.C."/>
        </authorList>
    </citation>
    <scope>NUCLEOTIDE SEQUENCE [LARGE SCALE GENOMIC DNA]</scope>
    <source>
        <strain evidence="4">ATCC 13125 / DSM 2366 / CIP 104194 / JCM 7457 / NBRC 12017 / NCIMB 9290 / NRRL B-14731 / HIM 762-3</strain>
    </source>
</reference>
<evidence type="ECO:0000256" key="1">
    <source>
        <dbReference type="SAM" id="SignalP"/>
    </source>
</evidence>